<organism evidence="1 2">
    <name type="scientific">Cylicocyclus nassatus</name>
    <name type="common">Nematode worm</name>
    <dbReference type="NCBI Taxonomy" id="53992"/>
    <lineage>
        <taxon>Eukaryota</taxon>
        <taxon>Metazoa</taxon>
        <taxon>Ecdysozoa</taxon>
        <taxon>Nematoda</taxon>
        <taxon>Chromadorea</taxon>
        <taxon>Rhabditida</taxon>
        <taxon>Rhabditina</taxon>
        <taxon>Rhabditomorpha</taxon>
        <taxon>Strongyloidea</taxon>
        <taxon>Strongylidae</taxon>
        <taxon>Cylicocyclus</taxon>
    </lineage>
</organism>
<comment type="caution">
    <text evidence="1">The sequence shown here is derived from an EMBL/GenBank/DDBJ whole genome shotgun (WGS) entry which is preliminary data.</text>
</comment>
<proteinExistence type="predicted"/>
<dbReference type="EMBL" id="CATQJL010000112">
    <property type="protein sequence ID" value="CAJ0592569.1"/>
    <property type="molecule type" value="Genomic_DNA"/>
</dbReference>
<protein>
    <submittedName>
        <fullName evidence="1">Uncharacterized protein</fullName>
    </submittedName>
</protein>
<dbReference type="Proteomes" id="UP001176961">
    <property type="component" value="Unassembled WGS sequence"/>
</dbReference>
<gene>
    <name evidence="1" type="ORF">CYNAS_LOCUS4552</name>
</gene>
<evidence type="ECO:0000313" key="1">
    <source>
        <dbReference type="EMBL" id="CAJ0592569.1"/>
    </source>
</evidence>
<name>A0AA36GFH8_CYLNA</name>
<evidence type="ECO:0000313" key="2">
    <source>
        <dbReference type="Proteomes" id="UP001176961"/>
    </source>
</evidence>
<reference evidence="1" key="1">
    <citation type="submission" date="2023-07" db="EMBL/GenBank/DDBJ databases">
        <authorList>
            <consortium name="CYATHOMIX"/>
        </authorList>
    </citation>
    <scope>NUCLEOTIDE SEQUENCE</scope>
    <source>
        <strain evidence="1">N/A</strain>
    </source>
</reference>
<accession>A0AA36GFH8</accession>
<keyword evidence="2" id="KW-1185">Reference proteome</keyword>
<dbReference type="AlphaFoldDB" id="A0AA36GFH8"/>
<sequence>MLLQYFLIISSVYCVVIHRNFPDSWNLDDHSSPLQREDWRNAFERGFKDFCRGRGGAENLTYEVSQPLFNLLKRHVDGYSNTTVFRGYYYRVGFGYNPIYYLDYYPNAFANYISRHTHEDANYTCQVERVCHHRQ</sequence>